<dbReference type="NCBIfam" id="TIGR01197">
    <property type="entry name" value="nramp"/>
    <property type="match status" value="1"/>
</dbReference>
<dbReference type="Pfam" id="PF01566">
    <property type="entry name" value="Nramp"/>
    <property type="match status" value="1"/>
</dbReference>
<dbReference type="PANTHER" id="PTHR11706">
    <property type="entry name" value="SOLUTE CARRIER PROTEIN FAMILY 11 MEMBER"/>
    <property type="match status" value="1"/>
</dbReference>
<evidence type="ECO:0000313" key="7">
    <source>
        <dbReference type="EMBL" id="QSO50026.1"/>
    </source>
</evidence>
<proteinExistence type="inferred from homology"/>
<dbReference type="NCBIfam" id="NF001923">
    <property type="entry name" value="PRK00701.1"/>
    <property type="match status" value="1"/>
</dbReference>
<feature type="transmembrane region" description="Helical" evidence="6">
    <location>
        <begin position="351"/>
        <end position="369"/>
    </location>
</feature>
<feature type="transmembrane region" description="Helical" evidence="6">
    <location>
        <begin position="144"/>
        <end position="165"/>
    </location>
</feature>
<dbReference type="InterPro" id="IPR001046">
    <property type="entry name" value="NRAMP_fam"/>
</dbReference>
<feature type="transmembrane region" description="Helical" evidence="6">
    <location>
        <begin position="265"/>
        <end position="288"/>
    </location>
</feature>
<sequence>MEVPIVNDIAVSQSEARHQARTVRAGQQAVMGHRRGLRALLPFLGPSLIAAIAYVDPGNYATNIQSGSEYGYRLLWVVVLANLMAMVIQALSAKLGIATGRNLPELCRDHFPRYVNMILWVISEVAAMATDLAEFLGASLGLNLLFHIPLLLATLVTGVVTYIILMMQRFGFRPLEIFIGVLLGVIAASYFLETILSRPSFKSVAVHLVVPWLGGPNSVMLMVGIIGATVMPHAIYLHSGLTQHRIVPKNSEQAKRIYGFERLDVIIAMTLAGIVNLAMMYMAAAVFNQSGKTQVADISTAYHTLDPLLGPAAAGIFLVSLLASGISSSAVGTMAGQLIMQGFVGFSIPVWLRRIVTMIPTVVIVALGVDPMKTLVLSQVVLSIALPAPLIALVWFTKNRKLMGPLVNRRWVTVVASGITVVIIGLNVVYLVSSLGSA</sequence>
<evidence type="ECO:0000256" key="1">
    <source>
        <dbReference type="ARBA" id="ARBA00004141"/>
    </source>
</evidence>
<keyword evidence="6" id="KW-0769">Symport</keyword>
<feature type="transmembrane region" description="Helical" evidence="6">
    <location>
        <begin position="118"/>
        <end position="138"/>
    </location>
</feature>
<dbReference type="GO" id="GO:0015086">
    <property type="term" value="F:cadmium ion transmembrane transporter activity"/>
    <property type="evidence" value="ECO:0007669"/>
    <property type="project" value="TreeGrafter"/>
</dbReference>
<evidence type="ECO:0000313" key="8">
    <source>
        <dbReference type="Proteomes" id="UP000663505"/>
    </source>
</evidence>
<evidence type="ECO:0000256" key="3">
    <source>
        <dbReference type="ARBA" id="ARBA00022692"/>
    </source>
</evidence>
<dbReference type="GO" id="GO:0005384">
    <property type="term" value="F:manganese ion transmembrane transporter activity"/>
    <property type="evidence" value="ECO:0007669"/>
    <property type="project" value="TreeGrafter"/>
</dbReference>
<dbReference type="GO" id="GO:0015293">
    <property type="term" value="F:symporter activity"/>
    <property type="evidence" value="ECO:0007669"/>
    <property type="project" value="UniProtKB-UniRule"/>
</dbReference>
<keyword evidence="8" id="KW-1185">Reference proteome</keyword>
<feature type="transmembrane region" description="Helical" evidence="6">
    <location>
        <begin position="375"/>
        <end position="396"/>
    </location>
</feature>
<keyword evidence="2 6" id="KW-0813">Transport</keyword>
<reference evidence="7 8" key="1">
    <citation type="submission" date="2021-02" db="EMBL/GenBank/DDBJ databases">
        <title>Alicyclobacillus curvatus sp. nov. and Alicyclobacillus mengziensis sp. nov., two acidophilic bacteria isolated from acid mine drainage.</title>
        <authorList>
            <person name="Huang Y."/>
        </authorList>
    </citation>
    <scope>NUCLEOTIDE SEQUENCE [LARGE SCALE GENOMIC DNA]</scope>
    <source>
        <strain evidence="7 8">S30H14</strain>
    </source>
</reference>
<comment type="similarity">
    <text evidence="6">Belongs to the NRAMP family.</text>
</comment>
<dbReference type="AlphaFoldDB" id="A0A9X7Z9U3"/>
<dbReference type="PRINTS" id="PR00447">
    <property type="entry name" value="NATRESASSCMP"/>
</dbReference>
<gene>
    <name evidence="6" type="primary">mntH</name>
    <name evidence="7" type="ORF">JZ786_20605</name>
</gene>
<name>A0A9X7Z9U3_9BACL</name>
<feature type="transmembrane region" description="Helical" evidence="6">
    <location>
        <begin position="75"/>
        <end position="97"/>
    </location>
</feature>
<organism evidence="7 8">
    <name type="scientific">Alicyclobacillus mengziensis</name>
    <dbReference type="NCBI Taxonomy" id="2931921"/>
    <lineage>
        <taxon>Bacteria</taxon>
        <taxon>Bacillati</taxon>
        <taxon>Bacillota</taxon>
        <taxon>Bacilli</taxon>
        <taxon>Bacillales</taxon>
        <taxon>Alicyclobacillaceae</taxon>
        <taxon>Alicyclobacillus</taxon>
    </lineage>
</organism>
<keyword evidence="5 6" id="KW-0472">Membrane</keyword>
<keyword evidence="6" id="KW-1003">Cell membrane</keyword>
<keyword evidence="3 6" id="KW-0812">Transmembrane</keyword>
<keyword evidence="4 6" id="KW-1133">Transmembrane helix</keyword>
<dbReference type="Proteomes" id="UP000663505">
    <property type="component" value="Chromosome"/>
</dbReference>
<dbReference type="EMBL" id="CP071182">
    <property type="protein sequence ID" value="QSO50026.1"/>
    <property type="molecule type" value="Genomic_DNA"/>
</dbReference>
<dbReference type="GO" id="GO:0005886">
    <property type="term" value="C:plasma membrane"/>
    <property type="evidence" value="ECO:0007669"/>
    <property type="project" value="UniProtKB-SubCell"/>
</dbReference>
<dbReference type="NCBIfam" id="NF037982">
    <property type="entry name" value="Nramp_1"/>
    <property type="match status" value="1"/>
</dbReference>
<protein>
    <recommendedName>
        <fullName evidence="6">Divalent metal cation transporter MntH</fullName>
    </recommendedName>
</protein>
<comment type="function">
    <text evidence="6">H(+)-stimulated, divalent metal cation uptake system.</text>
</comment>
<feature type="transmembrane region" description="Helical" evidence="6">
    <location>
        <begin position="37"/>
        <end position="55"/>
    </location>
</feature>
<dbReference type="GO" id="GO:0034755">
    <property type="term" value="P:iron ion transmembrane transport"/>
    <property type="evidence" value="ECO:0007669"/>
    <property type="project" value="TreeGrafter"/>
</dbReference>
<evidence type="ECO:0000256" key="6">
    <source>
        <dbReference type="HAMAP-Rule" id="MF_00221"/>
    </source>
</evidence>
<feature type="transmembrane region" description="Helical" evidence="6">
    <location>
        <begin position="217"/>
        <end position="237"/>
    </location>
</feature>
<dbReference type="GO" id="GO:0046872">
    <property type="term" value="F:metal ion binding"/>
    <property type="evidence" value="ECO:0007669"/>
    <property type="project" value="UniProtKB-UniRule"/>
</dbReference>
<evidence type="ECO:0000256" key="2">
    <source>
        <dbReference type="ARBA" id="ARBA00022448"/>
    </source>
</evidence>
<dbReference type="HAMAP" id="MF_00221">
    <property type="entry name" value="NRAMP"/>
    <property type="match status" value="1"/>
</dbReference>
<feature type="transmembrane region" description="Helical" evidence="6">
    <location>
        <begin position="308"/>
        <end position="331"/>
    </location>
</feature>
<feature type="transmembrane region" description="Helical" evidence="6">
    <location>
        <begin position="411"/>
        <end position="432"/>
    </location>
</feature>
<dbReference type="PANTHER" id="PTHR11706:SF33">
    <property type="entry name" value="NATURAL RESISTANCE-ASSOCIATED MACROPHAGE PROTEIN 2"/>
    <property type="match status" value="1"/>
</dbReference>
<evidence type="ECO:0000256" key="4">
    <source>
        <dbReference type="ARBA" id="ARBA00022989"/>
    </source>
</evidence>
<feature type="transmembrane region" description="Helical" evidence="6">
    <location>
        <begin position="177"/>
        <end position="197"/>
    </location>
</feature>
<keyword evidence="6" id="KW-0406">Ion transport</keyword>
<comment type="subcellular location">
    <subcellularLocation>
        <location evidence="6">Cell membrane</location>
        <topology evidence="6">Multi-pass membrane protein</topology>
    </subcellularLocation>
    <subcellularLocation>
        <location evidence="1">Membrane</location>
        <topology evidence="1">Multi-pass membrane protein</topology>
    </subcellularLocation>
</comment>
<accession>A0A9X7Z9U3</accession>
<evidence type="ECO:0000256" key="5">
    <source>
        <dbReference type="ARBA" id="ARBA00023136"/>
    </source>
</evidence>
<dbReference type="KEGG" id="afx:JZ786_20605"/>